<keyword evidence="5" id="KW-0560">Oxidoreductase</keyword>
<dbReference type="RefSeq" id="WP_013679579.1">
    <property type="nucleotide sequence ID" value="NC_015315.1"/>
</dbReference>
<organism evidence="8 9">
    <name type="scientific">Thermoproteus uzoniensis (strain 768-20)</name>
    <dbReference type="NCBI Taxonomy" id="999630"/>
    <lineage>
        <taxon>Archaea</taxon>
        <taxon>Thermoproteota</taxon>
        <taxon>Thermoprotei</taxon>
        <taxon>Thermoproteales</taxon>
        <taxon>Thermoproteaceae</taxon>
        <taxon>Thermoproteus</taxon>
    </lineage>
</organism>
<dbReference type="Pfam" id="PF00107">
    <property type="entry name" value="ADH_zinc_N"/>
    <property type="match status" value="1"/>
</dbReference>
<evidence type="ECO:0000313" key="8">
    <source>
        <dbReference type="EMBL" id="AEA12243.1"/>
    </source>
</evidence>
<dbReference type="CDD" id="cd08242">
    <property type="entry name" value="MDR_like"/>
    <property type="match status" value="1"/>
</dbReference>
<evidence type="ECO:0000256" key="1">
    <source>
        <dbReference type="ARBA" id="ARBA00001947"/>
    </source>
</evidence>
<comment type="similarity">
    <text evidence="2">Belongs to the zinc-containing alcohol dehydrogenase family.</text>
</comment>
<proteinExistence type="inferred from homology"/>
<dbReference type="GeneID" id="10360292"/>
<dbReference type="Pfam" id="PF08240">
    <property type="entry name" value="ADH_N"/>
    <property type="match status" value="1"/>
</dbReference>
<dbReference type="InterPro" id="IPR036291">
    <property type="entry name" value="NAD(P)-bd_dom_sf"/>
</dbReference>
<comment type="cofactor">
    <cofactor evidence="1">
        <name>Zn(2+)</name>
        <dbReference type="ChEBI" id="CHEBI:29105"/>
    </cofactor>
</comment>
<accession>F2L4Z4</accession>
<protein>
    <submittedName>
        <fullName evidence="8">Alcohol dehydrogenase GroES domain protein</fullName>
    </submittedName>
</protein>
<evidence type="ECO:0000256" key="2">
    <source>
        <dbReference type="ARBA" id="ARBA00008072"/>
    </source>
</evidence>
<evidence type="ECO:0000259" key="7">
    <source>
        <dbReference type="Pfam" id="PF08240"/>
    </source>
</evidence>
<evidence type="ECO:0000256" key="3">
    <source>
        <dbReference type="ARBA" id="ARBA00022723"/>
    </source>
</evidence>
<dbReference type="Gene3D" id="3.90.180.10">
    <property type="entry name" value="Medium-chain alcohol dehydrogenases, catalytic domain"/>
    <property type="match status" value="1"/>
</dbReference>
<dbReference type="PANTHER" id="PTHR43350">
    <property type="entry name" value="NAD-DEPENDENT ALCOHOL DEHYDROGENASE"/>
    <property type="match status" value="1"/>
</dbReference>
<dbReference type="EMBL" id="CP002590">
    <property type="protein sequence ID" value="AEA12243.1"/>
    <property type="molecule type" value="Genomic_DNA"/>
</dbReference>
<feature type="domain" description="Alcohol dehydrogenase-like C-terminal" evidence="6">
    <location>
        <begin position="166"/>
        <end position="280"/>
    </location>
</feature>
<dbReference type="SUPFAM" id="SSF50129">
    <property type="entry name" value="GroES-like"/>
    <property type="match status" value="1"/>
</dbReference>
<reference evidence="8 9" key="1">
    <citation type="journal article" date="2011" name="J. Bacteriol.">
        <title>Complete genome sequence of the thermoacidophilic crenarchaeon Thermoproteus uzoniensis 768-20.</title>
        <authorList>
            <person name="Mardanov A.V."/>
            <person name="Gumerov V.M."/>
            <person name="Beletsky A.V."/>
            <person name="Prokofeva M.I."/>
            <person name="Bonch-Osmolovskaya E.A."/>
            <person name="Ravin N.V."/>
            <person name="Skryabin K.G."/>
        </authorList>
    </citation>
    <scope>NUCLEOTIDE SEQUENCE [LARGE SCALE GENOMIC DNA]</scope>
    <source>
        <strain evidence="8 9">768-20</strain>
    </source>
</reference>
<keyword evidence="4" id="KW-0862">Zinc</keyword>
<dbReference type="OrthoDB" id="73567at2157"/>
<dbReference type="AlphaFoldDB" id="F2L4Z4"/>
<dbReference type="Gene3D" id="3.40.50.720">
    <property type="entry name" value="NAD(P)-binding Rossmann-like Domain"/>
    <property type="match status" value="1"/>
</dbReference>
<reference key="2">
    <citation type="submission" date="2011-03" db="EMBL/GenBank/DDBJ databases">
        <title>Complete genome sequence of the thermoacidophilic crenarchaeon Thermoproteus uzoniensis 768-20.</title>
        <authorList>
            <person name="Mardanov A.V."/>
            <person name="Gumerov V.M."/>
            <person name="Beletsky A.V."/>
            <person name="Prokofeva M.I."/>
            <person name="Bonch-Osmolovskaya E.A."/>
            <person name="Ravin N.V."/>
            <person name="Skryabin K.G."/>
        </authorList>
    </citation>
    <scope>NUCLEOTIDE SEQUENCE</scope>
    <source>
        <strain>768-20</strain>
    </source>
</reference>
<evidence type="ECO:0000256" key="4">
    <source>
        <dbReference type="ARBA" id="ARBA00022833"/>
    </source>
</evidence>
<gene>
    <name evidence="8" type="ordered locus">TUZN_0753</name>
</gene>
<dbReference type="SUPFAM" id="SSF51735">
    <property type="entry name" value="NAD(P)-binding Rossmann-fold domains"/>
    <property type="match status" value="1"/>
</dbReference>
<dbReference type="InterPro" id="IPR013149">
    <property type="entry name" value="ADH-like_C"/>
</dbReference>
<dbReference type="STRING" id="999630.TUZN_0753"/>
<dbReference type="GO" id="GO:0016491">
    <property type="term" value="F:oxidoreductase activity"/>
    <property type="evidence" value="ECO:0007669"/>
    <property type="project" value="UniProtKB-KW"/>
</dbReference>
<sequence>MRALLLKAPRELEVVDLPTPEPPAGWSLVRTELAGICGTDKAFYRGTYPLFKRPLVPGHEVVGIVVEGPLKGRRVVSEINFADLTCDYCRSGLYTHCPYKKTLGIDFDGGMAEYFVAPNYALHPFDGPPELGIFVEPLAAVLNAFSLRPLRPGERAAVIGIGNMALLAVQVLRLLGASEVAVVARRESRRLKALERLADVVYLGEAPGARFDLVFEASGDPKALDAAVAMAKPRGAVHLKSTPGSPAVFNSTLAVVKEVAIVGSRCGTFREFREAIALLASGRVRPVLDAVYPLEEGRRAFEEAQGDVFKVAVRL</sequence>
<dbReference type="KEGG" id="tuz:TUZN_0753"/>
<keyword evidence="9" id="KW-1185">Reference proteome</keyword>
<dbReference type="Proteomes" id="UP000008138">
    <property type="component" value="Chromosome"/>
</dbReference>
<dbReference type="GO" id="GO:0046872">
    <property type="term" value="F:metal ion binding"/>
    <property type="evidence" value="ECO:0007669"/>
    <property type="project" value="UniProtKB-KW"/>
</dbReference>
<dbReference type="HOGENOM" id="CLU_026673_11_0_2"/>
<feature type="domain" description="Alcohol dehydrogenase-like N-terminal" evidence="7">
    <location>
        <begin position="24"/>
        <end position="124"/>
    </location>
</feature>
<dbReference type="InterPro" id="IPR013154">
    <property type="entry name" value="ADH-like_N"/>
</dbReference>
<evidence type="ECO:0000256" key="5">
    <source>
        <dbReference type="ARBA" id="ARBA00023002"/>
    </source>
</evidence>
<evidence type="ECO:0000259" key="6">
    <source>
        <dbReference type="Pfam" id="PF00107"/>
    </source>
</evidence>
<evidence type="ECO:0000313" key="9">
    <source>
        <dbReference type="Proteomes" id="UP000008138"/>
    </source>
</evidence>
<keyword evidence="3" id="KW-0479">Metal-binding</keyword>
<dbReference type="InterPro" id="IPR011032">
    <property type="entry name" value="GroES-like_sf"/>
</dbReference>
<dbReference type="eggNOG" id="arCOG01459">
    <property type="taxonomic scope" value="Archaea"/>
</dbReference>
<dbReference type="PANTHER" id="PTHR43350:SF2">
    <property type="entry name" value="GROES-LIKE ZINC-BINDING ALCOHOL DEHYDROGENASE FAMILY PROTEIN"/>
    <property type="match status" value="1"/>
</dbReference>
<name>F2L4Z4_THEU7</name>